<feature type="transmembrane region" description="Helical" evidence="1">
    <location>
        <begin position="114"/>
        <end position="134"/>
    </location>
</feature>
<dbReference type="AlphaFoldDB" id="A0A6G5RF88"/>
<reference evidence="2 3" key="1">
    <citation type="submission" date="2017-06" db="EMBL/GenBank/DDBJ databases">
        <title>Complete Genome Sequence of Streptomyces hawaiiensis NRRL 15010 and insights into acyldepsipeptides biosynthesis.</title>
        <authorList>
            <person name="Mariita R.M."/>
            <person name="Sello J.K."/>
        </authorList>
    </citation>
    <scope>NUCLEOTIDE SEQUENCE [LARGE SCALE GENOMIC DNA]</scope>
    <source>
        <strain evidence="2 3">ATCC 12236</strain>
    </source>
</reference>
<dbReference type="KEGG" id="shaw:CEB94_16325"/>
<proteinExistence type="predicted"/>
<feature type="transmembrane region" description="Helical" evidence="1">
    <location>
        <begin position="265"/>
        <end position="282"/>
    </location>
</feature>
<sequence length="489" mass="52369">MRAAPRPAVVSAQAAAALVVLLLLLVIVRLPWAGDLGMHAATVQRLRHDLVDPGNPLVDADTPSPYYSPWMLVLGCIARVSGLSVFVVLRLGALAGLGLLVTGVWRYVRTLTGHRAAPALALLSLLFLWGTALFKWSGFYGLNSLALTVSYPSLFALGLAFHLWAWLGRAVSRSGAGWGVWLGLGALWAVILLCHQFSGVVASLGAVATVVAARPGREVWLRLGGGLAVALGVLALWPYYDFFALFGAGEGLEAVHRPLYEDLLGRYWLVLLGVVALGVRGWRGRWDPLVLFFVLGVVVVTAGGVSGHWSWGRALPAALIPAQLAVAVEVCEAGRRGARVGWACVLGAALAVGAWTQAGTVGYVVPRGDLPEAVAEKYRRPWAGYSWMTPWVEYGDVVMAREGRPARQIPAYGAYTVAPGYPDFFLSDEGRRVGDVRRYFAAGTSGEERGEILRRYGVRWVVAGVGMGGVGLREVARGPEGRVLYGVVR</sequence>
<evidence type="ECO:0000313" key="2">
    <source>
        <dbReference type="EMBL" id="QCD56257.1"/>
    </source>
</evidence>
<feature type="transmembrane region" description="Helical" evidence="1">
    <location>
        <begin position="146"/>
        <end position="167"/>
    </location>
</feature>
<feature type="transmembrane region" description="Helical" evidence="1">
    <location>
        <begin position="187"/>
        <end position="212"/>
    </location>
</feature>
<keyword evidence="1" id="KW-0812">Transmembrane</keyword>
<evidence type="ECO:0000256" key="1">
    <source>
        <dbReference type="SAM" id="Phobius"/>
    </source>
</evidence>
<feature type="transmembrane region" description="Helical" evidence="1">
    <location>
        <begin position="91"/>
        <end position="108"/>
    </location>
</feature>
<dbReference type="EMBL" id="CP021978">
    <property type="protein sequence ID" value="QCD56257.1"/>
    <property type="molecule type" value="Genomic_DNA"/>
</dbReference>
<feature type="transmembrane region" description="Helical" evidence="1">
    <location>
        <begin position="289"/>
        <end position="311"/>
    </location>
</feature>
<gene>
    <name evidence="2" type="ORF">CEB94_16325</name>
</gene>
<evidence type="ECO:0008006" key="4">
    <source>
        <dbReference type="Google" id="ProtNLM"/>
    </source>
</evidence>
<organism evidence="2 3">
    <name type="scientific">Streptomyces hawaiiensis</name>
    <dbReference type="NCBI Taxonomy" id="67305"/>
    <lineage>
        <taxon>Bacteria</taxon>
        <taxon>Bacillati</taxon>
        <taxon>Actinomycetota</taxon>
        <taxon>Actinomycetes</taxon>
        <taxon>Kitasatosporales</taxon>
        <taxon>Streptomycetaceae</taxon>
        <taxon>Streptomyces</taxon>
    </lineage>
</organism>
<protein>
    <recommendedName>
        <fullName evidence="4">Glycosyltransferase RgtA/B/C/D-like domain-containing protein</fullName>
    </recommendedName>
</protein>
<evidence type="ECO:0000313" key="3">
    <source>
        <dbReference type="Proteomes" id="UP000495940"/>
    </source>
</evidence>
<feature type="transmembrane region" description="Helical" evidence="1">
    <location>
        <begin position="219"/>
        <end position="240"/>
    </location>
</feature>
<name>A0A6G5RF88_9ACTN</name>
<dbReference type="Proteomes" id="UP000495940">
    <property type="component" value="Chromosome"/>
</dbReference>
<accession>A0A6G5RF88</accession>
<dbReference type="RefSeq" id="WP_175432891.1">
    <property type="nucleotide sequence ID" value="NZ_CP021978.1"/>
</dbReference>
<keyword evidence="1" id="KW-0472">Membrane</keyword>
<keyword evidence="3" id="KW-1185">Reference proteome</keyword>
<keyword evidence="1" id="KW-1133">Transmembrane helix</keyword>